<proteinExistence type="predicted"/>
<evidence type="ECO:0000256" key="1">
    <source>
        <dbReference type="SAM" id="MobiDB-lite"/>
    </source>
</evidence>
<organism evidence="2 3">
    <name type="scientific">Faecalibacterium prausnitzii M21/2</name>
    <dbReference type="NCBI Taxonomy" id="411485"/>
    <lineage>
        <taxon>Bacteria</taxon>
        <taxon>Bacillati</taxon>
        <taxon>Bacillota</taxon>
        <taxon>Clostridia</taxon>
        <taxon>Eubacteriales</taxon>
        <taxon>Oscillospiraceae</taxon>
        <taxon>Faecalibacterium</taxon>
    </lineage>
</organism>
<reference evidence="2 3" key="1">
    <citation type="submission" date="2007-09" db="EMBL/GenBank/DDBJ databases">
        <title>Draft genome sequence of Faecalibacterium prausnitzii M21/2.</title>
        <authorList>
            <person name="Sudarsanam P."/>
            <person name="Ley R."/>
            <person name="Guruge J."/>
            <person name="Turnbaugh P.J."/>
            <person name="Mahowald M."/>
            <person name="Liep D."/>
            <person name="Gordon J."/>
        </authorList>
    </citation>
    <scope>NUCLEOTIDE SEQUENCE [LARGE SCALE GENOMIC DNA]</scope>
    <source>
        <strain evidence="2 3">M21/2</strain>
    </source>
</reference>
<accession>A8SAC1</accession>
<comment type="caution">
    <text evidence="2">The sequence shown here is derived from an EMBL/GenBank/DDBJ whole genome shotgun (WGS) entry which is preliminary data.</text>
</comment>
<dbReference type="AlphaFoldDB" id="A8SAC1"/>
<name>A8SAC1_9FIRM</name>
<feature type="compositionally biased region" description="Basic and acidic residues" evidence="1">
    <location>
        <begin position="1"/>
        <end position="18"/>
    </location>
</feature>
<reference evidence="2 3" key="2">
    <citation type="submission" date="2007-09" db="EMBL/GenBank/DDBJ databases">
        <authorList>
            <person name="Fulton L."/>
            <person name="Clifton S."/>
            <person name="Fulton B."/>
            <person name="Xu J."/>
            <person name="Minx P."/>
            <person name="Pepin K.H."/>
            <person name="Johnson M."/>
            <person name="Thiruvilangam P."/>
            <person name="Bhonagiri V."/>
            <person name="Nash W.E."/>
            <person name="Mardis E.R."/>
            <person name="Wilson R.K."/>
        </authorList>
    </citation>
    <scope>NUCLEOTIDE SEQUENCE [LARGE SCALE GENOMIC DNA]</scope>
    <source>
        <strain evidence="2 3">M21/2</strain>
    </source>
</reference>
<sequence>MGQRPARCECRPRHDADAGCRNPEGAARIQNVPAFARFAETFRQSLAHLSIDSAPQQGIR</sequence>
<dbReference type="Proteomes" id="UP000005945">
    <property type="component" value="Unassembled WGS sequence"/>
</dbReference>
<dbReference type="HOGENOM" id="CLU_2934676_0_0_9"/>
<evidence type="ECO:0000313" key="3">
    <source>
        <dbReference type="Proteomes" id="UP000005945"/>
    </source>
</evidence>
<feature type="region of interest" description="Disordered" evidence="1">
    <location>
        <begin position="1"/>
        <end position="23"/>
    </location>
</feature>
<evidence type="ECO:0000313" key="2">
    <source>
        <dbReference type="EMBL" id="EDP21997.1"/>
    </source>
</evidence>
<gene>
    <name evidence="2" type="ORF">FAEPRAM212_01318</name>
</gene>
<protein>
    <submittedName>
        <fullName evidence="2">Uncharacterized protein</fullName>
    </submittedName>
</protein>
<dbReference type="EMBL" id="ABED02000024">
    <property type="protein sequence ID" value="EDP21997.1"/>
    <property type="molecule type" value="Genomic_DNA"/>
</dbReference>